<organism evidence="1 2">
    <name type="scientific">Sulfurisoma sediminicola</name>
    <dbReference type="NCBI Taxonomy" id="1381557"/>
    <lineage>
        <taxon>Bacteria</taxon>
        <taxon>Pseudomonadati</taxon>
        <taxon>Pseudomonadota</taxon>
        <taxon>Betaproteobacteria</taxon>
        <taxon>Nitrosomonadales</taxon>
        <taxon>Sterolibacteriaceae</taxon>
        <taxon>Sulfurisoma</taxon>
    </lineage>
</organism>
<dbReference type="EMBL" id="RCCI01000004">
    <property type="protein sequence ID" value="RLJ68358.1"/>
    <property type="molecule type" value="Genomic_DNA"/>
</dbReference>
<gene>
    <name evidence="1" type="ORF">DFR35_0918</name>
</gene>
<name>A0A497XPS1_9PROT</name>
<dbReference type="Gene3D" id="3.30.70.120">
    <property type="match status" value="1"/>
</dbReference>
<evidence type="ECO:0000313" key="1">
    <source>
        <dbReference type="EMBL" id="RLJ68358.1"/>
    </source>
</evidence>
<dbReference type="InterPro" id="IPR021634">
    <property type="entry name" value="DUF3240"/>
</dbReference>
<dbReference type="AlphaFoldDB" id="A0A497XPS1"/>
<sequence>MKRLDACLKLTLPRALEARILDHLLQHPQWVGPFVTHPVEGHGDPDRIESAAEQVRGRAERVQIEILLDANYVDDLLRELRAELPSGDVVWRLSPVTAAGTLA</sequence>
<accession>A0A497XPS1</accession>
<dbReference type="OrthoDB" id="9180928at2"/>
<protein>
    <submittedName>
        <fullName evidence="1">Uncharacterized protein DUF3240</fullName>
    </submittedName>
</protein>
<evidence type="ECO:0000313" key="2">
    <source>
        <dbReference type="Proteomes" id="UP000268908"/>
    </source>
</evidence>
<keyword evidence="2" id="KW-1185">Reference proteome</keyword>
<dbReference type="Proteomes" id="UP000268908">
    <property type="component" value="Unassembled WGS sequence"/>
</dbReference>
<dbReference type="InterPro" id="IPR015867">
    <property type="entry name" value="N-reg_PII/ATP_PRibTrfase_C"/>
</dbReference>
<dbReference type="RefSeq" id="WP_121240268.1">
    <property type="nucleotide sequence ID" value="NZ_BHVV01000002.1"/>
</dbReference>
<dbReference type="Pfam" id="PF11582">
    <property type="entry name" value="DUF3240"/>
    <property type="match status" value="1"/>
</dbReference>
<proteinExistence type="predicted"/>
<reference evidence="1 2" key="1">
    <citation type="submission" date="2018-10" db="EMBL/GenBank/DDBJ databases">
        <title>Genomic Encyclopedia of Type Strains, Phase IV (KMG-IV): sequencing the most valuable type-strain genomes for metagenomic binning, comparative biology and taxonomic classification.</title>
        <authorList>
            <person name="Goeker M."/>
        </authorList>
    </citation>
    <scope>NUCLEOTIDE SEQUENCE [LARGE SCALE GENOMIC DNA]</scope>
    <source>
        <strain evidence="1 2">DSM 26916</strain>
    </source>
</reference>
<comment type="caution">
    <text evidence="1">The sequence shown here is derived from an EMBL/GenBank/DDBJ whole genome shotgun (WGS) entry which is preliminary data.</text>
</comment>